<sequence>MVEFEFVNVGRPGDEKKHATKVRRHVMKDIGKSRRKPKTRSETTIARDVLVAAPEPSSGGPSAHGQAAVSPLDECRLGDVVFPIKMNEERRSLARFLFTQARISYRPFAFTWLSMGLSDAGAWYITLANAVLFLNMKPGDAKPEFNTNPESMKWYTMSLQSVSKRLADPKEEGKQGLITAIAGFSAIGNFARQEIHMQGLKRLVDDIGGVEQITNPILRFMISWHDLSGASYRNSHPYFGIPRDSIIDTNTRGDTTYFKLLLDSWNNSCPYLGDIQSALKATAAVANYVNQHCQNPKFWVDDIRGARLLTPALHEVLSLEGRALPNDPLDPGYSGIAAREAFRRSSLIFLAALKAKFGGMAFELGRHLDDFREISKIPYVNWVVVPELNLWAHTIAALEQESDQRSWHVSAIVSIMKSAAFTSSKQALDIVRGIIWVEVLFADKVEVLCHEIDSTFSATLS</sequence>
<evidence type="ECO:0000313" key="1">
    <source>
        <dbReference type="EMBL" id="TRX96611.1"/>
    </source>
</evidence>
<dbReference type="PANTHER" id="PTHR37540:SF5">
    <property type="entry name" value="TRANSCRIPTION FACTOR DOMAIN-CONTAINING PROTEIN"/>
    <property type="match status" value="1"/>
</dbReference>
<protein>
    <submittedName>
        <fullName evidence="1">Uncharacterized protein</fullName>
    </submittedName>
</protein>
<reference evidence="2" key="1">
    <citation type="submission" date="2019-06" db="EMBL/GenBank/DDBJ databases">
        <title>Draft genome sequence of the griseofulvin-producing fungus Xylaria cubensis strain G536.</title>
        <authorList>
            <person name="Mead M.E."/>
            <person name="Raja H.A."/>
            <person name="Steenwyk J.L."/>
            <person name="Knowles S.L."/>
            <person name="Oberlies N.H."/>
            <person name="Rokas A."/>
        </authorList>
    </citation>
    <scope>NUCLEOTIDE SEQUENCE [LARGE SCALE GENOMIC DNA]</scope>
    <source>
        <strain evidence="2">G536</strain>
    </source>
</reference>
<comment type="caution">
    <text evidence="1">The sequence shown here is derived from an EMBL/GenBank/DDBJ whole genome shotgun (WGS) entry which is preliminary data.</text>
</comment>
<dbReference type="AlphaFoldDB" id="A0A553I8U7"/>
<dbReference type="Proteomes" id="UP000319160">
    <property type="component" value="Unassembled WGS sequence"/>
</dbReference>
<accession>A0A553I8U7</accession>
<dbReference type="OrthoDB" id="3469225at2759"/>
<gene>
    <name evidence="1" type="ORF">FHL15_002513</name>
</gene>
<proteinExistence type="predicted"/>
<dbReference type="PANTHER" id="PTHR37540">
    <property type="entry name" value="TRANSCRIPTION FACTOR (ACR-2), PUTATIVE-RELATED-RELATED"/>
    <property type="match status" value="1"/>
</dbReference>
<dbReference type="EMBL" id="VFLP01000010">
    <property type="protein sequence ID" value="TRX96611.1"/>
    <property type="molecule type" value="Genomic_DNA"/>
</dbReference>
<organism evidence="1 2">
    <name type="scientific">Xylaria flabelliformis</name>
    <dbReference type="NCBI Taxonomy" id="2512241"/>
    <lineage>
        <taxon>Eukaryota</taxon>
        <taxon>Fungi</taxon>
        <taxon>Dikarya</taxon>
        <taxon>Ascomycota</taxon>
        <taxon>Pezizomycotina</taxon>
        <taxon>Sordariomycetes</taxon>
        <taxon>Xylariomycetidae</taxon>
        <taxon>Xylariales</taxon>
        <taxon>Xylariaceae</taxon>
        <taxon>Xylaria</taxon>
    </lineage>
</organism>
<dbReference type="STRING" id="2512241.A0A553I8U7"/>
<keyword evidence="2" id="KW-1185">Reference proteome</keyword>
<evidence type="ECO:0000313" key="2">
    <source>
        <dbReference type="Proteomes" id="UP000319160"/>
    </source>
</evidence>
<name>A0A553I8U7_9PEZI</name>